<proteinExistence type="predicted"/>
<dbReference type="EMBL" id="KN729796">
    <property type="protein sequence ID" value="KIH61831.1"/>
    <property type="molecule type" value="Genomic_DNA"/>
</dbReference>
<name>A0A0C2GXJ1_9BILA</name>
<feature type="coiled-coil region" evidence="1">
    <location>
        <begin position="21"/>
        <end position="63"/>
    </location>
</feature>
<organism evidence="2 3">
    <name type="scientific">Ancylostoma duodenale</name>
    <dbReference type="NCBI Taxonomy" id="51022"/>
    <lineage>
        <taxon>Eukaryota</taxon>
        <taxon>Metazoa</taxon>
        <taxon>Ecdysozoa</taxon>
        <taxon>Nematoda</taxon>
        <taxon>Chromadorea</taxon>
        <taxon>Rhabditida</taxon>
        <taxon>Rhabditina</taxon>
        <taxon>Rhabditomorpha</taxon>
        <taxon>Strongyloidea</taxon>
        <taxon>Ancylostomatidae</taxon>
        <taxon>Ancylostomatinae</taxon>
        <taxon>Ancylostoma</taxon>
    </lineage>
</organism>
<dbReference type="Proteomes" id="UP000054047">
    <property type="component" value="Unassembled WGS sequence"/>
</dbReference>
<keyword evidence="3" id="KW-1185">Reference proteome</keyword>
<evidence type="ECO:0000313" key="2">
    <source>
        <dbReference type="EMBL" id="KIH61831.1"/>
    </source>
</evidence>
<evidence type="ECO:0000313" key="3">
    <source>
        <dbReference type="Proteomes" id="UP000054047"/>
    </source>
</evidence>
<reference evidence="2 3" key="1">
    <citation type="submission" date="2013-12" db="EMBL/GenBank/DDBJ databases">
        <title>Draft genome of the parsitic nematode Ancylostoma duodenale.</title>
        <authorList>
            <person name="Mitreva M."/>
        </authorList>
    </citation>
    <scope>NUCLEOTIDE SEQUENCE [LARGE SCALE GENOMIC DNA]</scope>
    <source>
        <strain evidence="2 3">Zhejiang</strain>
    </source>
</reference>
<sequence length="70" mass="8211">MELERLLPRDVKDILQEYYSLQNSRLDLINEREELAALRRQLKAEADQAEANAQIKLEHLNANFAIMRST</sequence>
<dbReference type="AlphaFoldDB" id="A0A0C2GXJ1"/>
<dbReference type="OrthoDB" id="5872615at2759"/>
<keyword evidence="1" id="KW-0175">Coiled coil</keyword>
<protein>
    <submittedName>
        <fullName evidence="2">Uncharacterized protein</fullName>
    </submittedName>
</protein>
<gene>
    <name evidence="2" type="ORF">ANCDUO_07892</name>
</gene>
<evidence type="ECO:0000256" key="1">
    <source>
        <dbReference type="SAM" id="Coils"/>
    </source>
</evidence>
<accession>A0A0C2GXJ1</accession>